<feature type="transmembrane region" description="Helical" evidence="1">
    <location>
        <begin position="20"/>
        <end position="36"/>
    </location>
</feature>
<evidence type="ECO:0008006" key="4">
    <source>
        <dbReference type="Google" id="ProtNLM"/>
    </source>
</evidence>
<proteinExistence type="predicted"/>
<dbReference type="RefSeq" id="WP_250197065.1">
    <property type="nucleotide sequence ID" value="NZ_CP097636.1"/>
</dbReference>
<feature type="transmembrane region" description="Helical" evidence="1">
    <location>
        <begin position="66"/>
        <end position="88"/>
    </location>
</feature>
<feature type="transmembrane region" description="Helical" evidence="1">
    <location>
        <begin position="142"/>
        <end position="164"/>
    </location>
</feature>
<feature type="transmembrane region" description="Helical" evidence="1">
    <location>
        <begin position="428"/>
        <end position="451"/>
    </location>
</feature>
<keyword evidence="3" id="KW-1185">Reference proteome</keyword>
<feature type="transmembrane region" description="Helical" evidence="1">
    <location>
        <begin position="352"/>
        <end position="375"/>
    </location>
</feature>
<accession>A0ABY4S9Z1</accession>
<feature type="transmembrane region" description="Helical" evidence="1">
    <location>
        <begin position="100"/>
        <end position="122"/>
    </location>
</feature>
<name>A0ABY4S9Z1_AQUTE</name>
<evidence type="ECO:0000313" key="3">
    <source>
        <dbReference type="Proteomes" id="UP001056201"/>
    </source>
</evidence>
<feature type="transmembrane region" description="Helical" evidence="1">
    <location>
        <begin position="236"/>
        <end position="259"/>
    </location>
</feature>
<keyword evidence="1" id="KW-0472">Membrane</keyword>
<evidence type="ECO:0000313" key="2">
    <source>
        <dbReference type="EMBL" id="URI08846.1"/>
    </source>
</evidence>
<protein>
    <recommendedName>
        <fullName evidence="4">Inner membrane transmembrane protein</fullName>
    </recommendedName>
</protein>
<feature type="transmembrane region" description="Helical" evidence="1">
    <location>
        <begin position="271"/>
        <end position="291"/>
    </location>
</feature>
<keyword evidence="1" id="KW-1133">Transmembrane helix</keyword>
<gene>
    <name evidence="2" type="ORF">MW290_25055</name>
</gene>
<dbReference type="Proteomes" id="UP001056201">
    <property type="component" value="Chromosome 2"/>
</dbReference>
<dbReference type="EMBL" id="CP097636">
    <property type="protein sequence ID" value="URI08846.1"/>
    <property type="molecule type" value="Genomic_DNA"/>
</dbReference>
<feature type="transmembrane region" description="Helical" evidence="1">
    <location>
        <begin position="303"/>
        <end position="321"/>
    </location>
</feature>
<feature type="transmembrane region" description="Helical" evidence="1">
    <location>
        <begin position="196"/>
        <end position="224"/>
    </location>
</feature>
<feature type="transmembrane region" description="Helical" evidence="1">
    <location>
        <begin position="395"/>
        <end position="416"/>
    </location>
</feature>
<keyword evidence="1" id="KW-0812">Transmembrane</keyword>
<feature type="transmembrane region" description="Helical" evidence="1">
    <location>
        <begin position="327"/>
        <end position="345"/>
    </location>
</feature>
<feature type="transmembrane region" description="Helical" evidence="1">
    <location>
        <begin position="171"/>
        <end position="190"/>
    </location>
</feature>
<reference evidence="2" key="1">
    <citation type="submission" date="2022-05" db="EMBL/GenBank/DDBJ databases">
        <title>An RpoN-dependent PEP-CTERM gene is involved in floc formation of an Aquincola tertiaricarbonis strain.</title>
        <authorList>
            <person name="Qiu D."/>
            <person name="Xia M."/>
        </authorList>
    </citation>
    <scope>NUCLEOTIDE SEQUENCE</scope>
    <source>
        <strain evidence="2">RN12</strain>
    </source>
</reference>
<organism evidence="2 3">
    <name type="scientific">Aquincola tertiaricarbonis</name>
    <dbReference type="NCBI Taxonomy" id="391953"/>
    <lineage>
        <taxon>Bacteria</taxon>
        <taxon>Pseudomonadati</taxon>
        <taxon>Pseudomonadota</taxon>
        <taxon>Betaproteobacteria</taxon>
        <taxon>Burkholderiales</taxon>
        <taxon>Sphaerotilaceae</taxon>
        <taxon>Aquincola</taxon>
    </lineage>
</organism>
<evidence type="ECO:0000256" key="1">
    <source>
        <dbReference type="SAM" id="Phobius"/>
    </source>
</evidence>
<sequence length="552" mass="59622">MNIPTPALVTQRAAQPLPRWALWLFCAAYLLPGLFGRDPWKNADVTAFGVMAAMAEGRTSWLSPTLGGLAVDTALLPHWLGAAFIWALTPWVDAPMAARIPYAMLLAVTLALTWYATFQLARTEAAQPVAFAFGGEAAPVDYARALADGAMLALMATLGALQLGHETTPELAQLASVALAVWALAAAPFRGLRPRLAILAALPLMAASGAPAMAIGLGALATALCARSSFEAVRRFTPWVAAAALGAALVGATVHSWAWRIDDKVLAELPRIVRLLVWFLWPAWLLALWTLWRWRHHLQHRHISVPLSAAGLSVVACVAMGGSDRALMLGLPGFAVLAAFALPTLQRGTSAAVDWFSVFFFSACAIGAWVVYAAFQVGFPASTAANVAKLAPGFAARFSPLALLLAVLGTLAWVALVRWRTGRHQHALWKSLVLPAGGVALCWLLLMTLWLPLLDYARSYRPWTERIARHVPPQACVITRGVPMSAIASLEYFGRWRVQAERPGTSMDASSCQWLLVGEQRGKPQPAPAGWTYVARENRPTDRDEVSAVYRR</sequence>